<name>A0ACC1XYB0_MELAZ</name>
<protein>
    <submittedName>
        <fullName evidence="1">SWI/SNF complex subunit SWI3D</fullName>
    </submittedName>
</protein>
<evidence type="ECO:0000313" key="1">
    <source>
        <dbReference type="EMBL" id="KAJ4716496.1"/>
    </source>
</evidence>
<reference evidence="1 2" key="1">
    <citation type="journal article" date="2023" name="Science">
        <title>Complex scaffold remodeling in plant triterpene biosynthesis.</title>
        <authorList>
            <person name="De La Pena R."/>
            <person name="Hodgson H."/>
            <person name="Liu J.C."/>
            <person name="Stephenson M.J."/>
            <person name="Martin A.C."/>
            <person name="Owen C."/>
            <person name="Harkess A."/>
            <person name="Leebens-Mack J."/>
            <person name="Jimenez L.E."/>
            <person name="Osbourn A."/>
            <person name="Sattely E.S."/>
        </authorList>
    </citation>
    <scope>NUCLEOTIDE SEQUENCE [LARGE SCALE GENOMIC DNA]</scope>
    <source>
        <strain evidence="2">cv. JPN11</strain>
        <tissue evidence="1">Leaf</tissue>
    </source>
</reference>
<comment type="caution">
    <text evidence="1">The sequence shown here is derived from an EMBL/GenBank/DDBJ whole genome shotgun (WGS) entry which is preliminary data.</text>
</comment>
<gene>
    <name evidence="1" type="ORF">OWV82_011506</name>
</gene>
<keyword evidence="2" id="KW-1185">Reference proteome</keyword>
<organism evidence="1 2">
    <name type="scientific">Melia azedarach</name>
    <name type="common">Chinaberry tree</name>
    <dbReference type="NCBI Taxonomy" id="155640"/>
    <lineage>
        <taxon>Eukaryota</taxon>
        <taxon>Viridiplantae</taxon>
        <taxon>Streptophyta</taxon>
        <taxon>Embryophyta</taxon>
        <taxon>Tracheophyta</taxon>
        <taxon>Spermatophyta</taxon>
        <taxon>Magnoliopsida</taxon>
        <taxon>eudicotyledons</taxon>
        <taxon>Gunneridae</taxon>
        <taxon>Pentapetalae</taxon>
        <taxon>rosids</taxon>
        <taxon>malvids</taxon>
        <taxon>Sapindales</taxon>
        <taxon>Meliaceae</taxon>
        <taxon>Melia</taxon>
    </lineage>
</organism>
<accession>A0ACC1XYB0</accession>
<evidence type="ECO:0000313" key="2">
    <source>
        <dbReference type="Proteomes" id="UP001164539"/>
    </source>
</evidence>
<sequence length="1038" mass="112937">MEEKRREAGMQPAATSSAGAGTESGASEPASSRRRAGGQKRKATALSAANASSTQSKRITREKNLISHSPIYNHNGPLTRARQGPSTLAAAATVGGSALNGGKLEAARDDTKLEVVEELNKASEEWEALEAKIEADFEAIRSRDNNVHVVPIHCGWFSWTKIHPLEEQAVPSFFNGKSQNQTPEIYMEIRNWIMKKFHANPNTQIELKDLSELEIGCLDARQEVLEFLDYWGLINFHPFPPLESTVASADGDRMTDADSDEAAKKDSLLEKLYCFEEIKACSPVSPKPNITLPAITSGFFPEYAIAEELVKPEGPAVEYHCNSCSADCSRKRYHCQKQADFDLCTDCFNNGKFGSDMSSSDFILMVPAEAAGASGGKWTDQETLLLLEALELYKENWNEIAEHVATKTKAQCILHFVQMPIEDVFLDCDDDVDLNSKETANSTATNGDASGSKDVPETSESKAGAIEDQNETSSKETSKPEDVTDMKICEDTAKPEDESKVDEEISKSEDTPEGKAGQETGENIALKALREAFEAVGYLPTPESPHSFAEVGNPAMALAAFLALLVRPDMATASARTSLKSISGNSPAMQLAAKHCFILEDPPGDKKEPVYSESVAEMADRDTQKDENVDDRNIRECNTTSVLDERDLSNNHRDKIIKESVSEEKRQSASSSEKSSEKLHDAKGSGHQITSEKVKPGDLNELSNAESPKDNQPSIVEESNDLPSKVPPSSLKETGEGNSGEPSPPANVAKDTDLSDSLPLQKNDPGQPVTSNSVAEPSQPSNAMDTDIASESLLSENAEPEKQITSNSKGEPSQSAETPKDVDMVSDSLPTEINEPQHTDSIINETATDEDQVRDGKETKHDSSETKDEQTIDKIKRAAVTALSAAAVKAKLLACQEEDQIRQLATSLIEKQLQKLEAKLAFFNDMDNVTLRVREQLERSRQRLYQERALIIQARLGPSRAMQPSMPANRMNFANSVARPMNMTTPRPPISRPMGPLGPLGPLGPQASTPSNPFVSTTVAGSSIRPSSQDKLSSLGMK</sequence>
<dbReference type="EMBL" id="CM051399">
    <property type="protein sequence ID" value="KAJ4716496.1"/>
    <property type="molecule type" value="Genomic_DNA"/>
</dbReference>
<proteinExistence type="predicted"/>
<dbReference type="Proteomes" id="UP001164539">
    <property type="component" value="Chromosome 6"/>
</dbReference>